<dbReference type="Proteomes" id="UP000002668">
    <property type="component" value="Genome"/>
</dbReference>
<sequence length="69" mass="7427">MANSRLGIANNDDDDDDGDESVFRILQATSGAKNSFSATVASHLERHLRLGTIEHRPDCAALSRATIAM</sequence>
<organism evidence="1 2">
    <name type="scientific">Leptosphaeria maculans (strain JN3 / isolate v23.1.3 / race Av1-4-5-6-7-8)</name>
    <name type="common">Blackleg fungus</name>
    <name type="synonym">Phoma lingam</name>
    <dbReference type="NCBI Taxonomy" id="985895"/>
    <lineage>
        <taxon>Eukaryota</taxon>
        <taxon>Fungi</taxon>
        <taxon>Dikarya</taxon>
        <taxon>Ascomycota</taxon>
        <taxon>Pezizomycotina</taxon>
        <taxon>Dothideomycetes</taxon>
        <taxon>Pleosporomycetidae</taxon>
        <taxon>Pleosporales</taxon>
        <taxon>Pleosporineae</taxon>
        <taxon>Leptosphaeriaceae</taxon>
        <taxon>Plenodomus</taxon>
        <taxon>Plenodomus lingam/Leptosphaeria maculans species complex</taxon>
    </lineage>
</organism>
<dbReference type="VEuPathDB" id="FungiDB:LEMA_uP087420.1"/>
<dbReference type="HOGENOM" id="CLU_2776400_0_0_1"/>
<keyword evidence="2" id="KW-1185">Reference proteome</keyword>
<name>E5A7A8_LEPMJ</name>
<reference evidence="2" key="1">
    <citation type="journal article" date="2011" name="Nat. Commun.">
        <title>Effector diversification within compartments of the Leptosphaeria maculans genome affected by Repeat-Induced Point mutations.</title>
        <authorList>
            <person name="Rouxel T."/>
            <person name="Grandaubert J."/>
            <person name="Hane J.K."/>
            <person name="Hoede C."/>
            <person name="van de Wouw A.P."/>
            <person name="Couloux A."/>
            <person name="Dominguez V."/>
            <person name="Anthouard V."/>
            <person name="Bally P."/>
            <person name="Bourras S."/>
            <person name="Cozijnsen A.J."/>
            <person name="Ciuffetti L.M."/>
            <person name="Degrave A."/>
            <person name="Dilmaghani A."/>
            <person name="Duret L."/>
            <person name="Fudal I."/>
            <person name="Goodwin S.B."/>
            <person name="Gout L."/>
            <person name="Glaser N."/>
            <person name="Linglin J."/>
            <person name="Kema G.H.J."/>
            <person name="Lapalu N."/>
            <person name="Lawrence C.B."/>
            <person name="May K."/>
            <person name="Meyer M."/>
            <person name="Ollivier B."/>
            <person name="Poulain J."/>
            <person name="Schoch C.L."/>
            <person name="Simon A."/>
            <person name="Spatafora J.W."/>
            <person name="Stachowiak A."/>
            <person name="Turgeon B.G."/>
            <person name="Tyler B.M."/>
            <person name="Vincent D."/>
            <person name="Weissenbach J."/>
            <person name="Amselem J."/>
            <person name="Quesneville H."/>
            <person name="Oliver R.P."/>
            <person name="Wincker P."/>
            <person name="Balesdent M.-H."/>
            <person name="Howlett B.J."/>
        </authorList>
    </citation>
    <scope>NUCLEOTIDE SEQUENCE [LARGE SCALE GENOMIC DNA]</scope>
    <source>
        <strain evidence="2">JN3 / isolate v23.1.3 / race Av1-4-5-6-7-8</strain>
    </source>
</reference>
<gene>
    <name evidence="1" type="ORF">LEMA_uP087420.1</name>
</gene>
<dbReference type="EMBL" id="FP929136">
    <property type="protein sequence ID" value="CBX99503.1"/>
    <property type="molecule type" value="Genomic_DNA"/>
</dbReference>
<dbReference type="AlphaFoldDB" id="E5A7A8"/>
<evidence type="ECO:0000313" key="2">
    <source>
        <dbReference type="Proteomes" id="UP000002668"/>
    </source>
</evidence>
<proteinExistence type="predicted"/>
<accession>E5A7A8</accession>
<protein>
    <submittedName>
        <fullName evidence="1">Uncharacterized protein</fullName>
    </submittedName>
</protein>
<evidence type="ECO:0000313" key="1">
    <source>
        <dbReference type="EMBL" id="CBX99503.1"/>
    </source>
</evidence>
<dbReference type="InParanoid" id="E5A7A8"/>